<gene>
    <name evidence="9" type="primary">lspA</name>
    <name evidence="12" type="ORF">QNI22_00230</name>
</gene>
<evidence type="ECO:0000256" key="1">
    <source>
        <dbReference type="ARBA" id="ARBA00006139"/>
    </source>
</evidence>
<dbReference type="PANTHER" id="PTHR33695">
    <property type="entry name" value="LIPOPROTEIN SIGNAL PEPTIDASE"/>
    <property type="match status" value="1"/>
</dbReference>
<dbReference type="AlphaFoldDB" id="A0AAE3R0E8"/>
<evidence type="ECO:0000256" key="10">
    <source>
        <dbReference type="RuleBase" id="RU004181"/>
    </source>
</evidence>
<comment type="function">
    <text evidence="9">This protein specifically catalyzes the removal of signal peptides from prolipoproteins.</text>
</comment>
<evidence type="ECO:0000256" key="4">
    <source>
        <dbReference type="ARBA" id="ARBA00022692"/>
    </source>
</evidence>
<evidence type="ECO:0000256" key="7">
    <source>
        <dbReference type="ARBA" id="ARBA00022989"/>
    </source>
</evidence>
<comment type="caution">
    <text evidence="12">The sequence shown here is derived from an EMBL/GenBank/DDBJ whole genome shotgun (WGS) entry which is preliminary data.</text>
</comment>
<protein>
    <recommendedName>
        <fullName evidence="9">Lipoprotein signal peptidase</fullName>
        <ecNumber evidence="9">3.4.23.36</ecNumber>
    </recommendedName>
    <alternativeName>
        <fullName evidence="9">Prolipoprotein signal peptidase</fullName>
    </alternativeName>
    <alternativeName>
        <fullName evidence="9">Signal peptidase II</fullName>
        <shortName evidence="9">SPase II</shortName>
    </alternativeName>
</protein>
<reference evidence="12" key="1">
    <citation type="submission" date="2023-05" db="EMBL/GenBank/DDBJ databases">
        <authorList>
            <person name="Zhang X."/>
        </authorList>
    </citation>
    <scope>NUCLEOTIDE SEQUENCE</scope>
    <source>
        <strain evidence="12">BD1B2-1</strain>
    </source>
</reference>
<dbReference type="EMBL" id="JASJOU010000001">
    <property type="protein sequence ID" value="MDJ1499044.1"/>
    <property type="molecule type" value="Genomic_DNA"/>
</dbReference>
<keyword evidence="4 9" id="KW-0812">Transmembrane</keyword>
<sequence>MKYYKYFLLSLGVIILDQAVKMLVHHTMYLGEEFSVFGDWFKIHYTRNPGMAFGIVLDHQYGKLVLSVFRLFAMVGIGYYLYYLAQKGVNEGLLWCTSLILGGAIGNVIDSTIYGVLFDLTTPNAPTPWFHGEVIDMFYFDLWRGTIPSWVPLWGGVETSLWPIFNIADSSIFVGVAIILVMQRTFFAHQQETENPKENSLEVTSENETNSNTGSTESTTAG</sequence>
<organism evidence="12 13">
    <name type="scientific">Xanthocytophaga agilis</name>
    <dbReference type="NCBI Taxonomy" id="3048010"/>
    <lineage>
        <taxon>Bacteria</taxon>
        <taxon>Pseudomonadati</taxon>
        <taxon>Bacteroidota</taxon>
        <taxon>Cytophagia</taxon>
        <taxon>Cytophagales</taxon>
        <taxon>Rhodocytophagaceae</taxon>
        <taxon>Xanthocytophaga</taxon>
    </lineage>
</organism>
<evidence type="ECO:0000256" key="9">
    <source>
        <dbReference type="HAMAP-Rule" id="MF_00161"/>
    </source>
</evidence>
<evidence type="ECO:0000256" key="3">
    <source>
        <dbReference type="ARBA" id="ARBA00022670"/>
    </source>
</evidence>
<keyword evidence="8 9" id="KW-0472">Membrane</keyword>
<evidence type="ECO:0000256" key="8">
    <source>
        <dbReference type="ARBA" id="ARBA00023136"/>
    </source>
</evidence>
<name>A0AAE3R0E8_9BACT</name>
<keyword evidence="7 9" id="KW-1133">Transmembrane helix</keyword>
<feature type="region of interest" description="Disordered" evidence="11">
    <location>
        <begin position="192"/>
        <end position="222"/>
    </location>
</feature>
<comment type="caution">
    <text evidence="9">Lacks conserved residue(s) required for the propagation of feature annotation.</text>
</comment>
<keyword evidence="6 9" id="KW-0378">Hydrolase</keyword>
<keyword evidence="12" id="KW-0449">Lipoprotein</keyword>
<dbReference type="Pfam" id="PF01252">
    <property type="entry name" value="Peptidase_A8"/>
    <property type="match status" value="1"/>
</dbReference>
<accession>A0AAE3R0E8</accession>
<feature type="transmembrane region" description="Helical" evidence="9">
    <location>
        <begin position="64"/>
        <end position="85"/>
    </location>
</feature>
<evidence type="ECO:0000313" key="13">
    <source>
        <dbReference type="Proteomes" id="UP001232063"/>
    </source>
</evidence>
<dbReference type="PRINTS" id="PR00781">
    <property type="entry name" value="LIPOSIGPTASE"/>
</dbReference>
<evidence type="ECO:0000313" key="12">
    <source>
        <dbReference type="EMBL" id="MDJ1499044.1"/>
    </source>
</evidence>
<keyword evidence="5 9" id="KW-0064">Aspartyl protease</keyword>
<feature type="active site" evidence="9">
    <location>
        <position position="136"/>
    </location>
</feature>
<dbReference type="GO" id="GO:0004190">
    <property type="term" value="F:aspartic-type endopeptidase activity"/>
    <property type="evidence" value="ECO:0007669"/>
    <property type="project" value="UniProtKB-UniRule"/>
</dbReference>
<keyword evidence="13" id="KW-1185">Reference proteome</keyword>
<dbReference type="NCBIfam" id="NF011369">
    <property type="entry name" value="PRK14788.1"/>
    <property type="match status" value="1"/>
</dbReference>
<feature type="transmembrane region" description="Helical" evidence="9">
    <location>
        <begin position="161"/>
        <end position="182"/>
    </location>
</feature>
<dbReference type="GO" id="GO:0005886">
    <property type="term" value="C:plasma membrane"/>
    <property type="evidence" value="ECO:0007669"/>
    <property type="project" value="UniProtKB-SubCell"/>
</dbReference>
<dbReference type="Proteomes" id="UP001232063">
    <property type="component" value="Unassembled WGS sequence"/>
</dbReference>
<keyword evidence="2 9" id="KW-1003">Cell membrane</keyword>
<feature type="compositionally biased region" description="Low complexity" evidence="11">
    <location>
        <begin position="201"/>
        <end position="222"/>
    </location>
</feature>
<dbReference type="InterPro" id="IPR001872">
    <property type="entry name" value="Peptidase_A8"/>
</dbReference>
<evidence type="ECO:0000256" key="5">
    <source>
        <dbReference type="ARBA" id="ARBA00022750"/>
    </source>
</evidence>
<comment type="subcellular location">
    <subcellularLocation>
        <location evidence="9">Cell membrane</location>
        <topology evidence="9">Multi-pass membrane protein</topology>
    </subcellularLocation>
</comment>
<evidence type="ECO:0000256" key="2">
    <source>
        <dbReference type="ARBA" id="ARBA00022475"/>
    </source>
</evidence>
<dbReference type="GO" id="GO:0006508">
    <property type="term" value="P:proteolysis"/>
    <property type="evidence" value="ECO:0007669"/>
    <property type="project" value="UniProtKB-KW"/>
</dbReference>
<dbReference type="HAMAP" id="MF_00161">
    <property type="entry name" value="LspA"/>
    <property type="match status" value="1"/>
</dbReference>
<dbReference type="RefSeq" id="WP_314508581.1">
    <property type="nucleotide sequence ID" value="NZ_JASJOU010000001.1"/>
</dbReference>
<comment type="catalytic activity">
    <reaction evidence="9">
        <text>Release of signal peptides from bacterial membrane prolipoproteins. Hydrolyzes -Xaa-Yaa-Zaa-|-(S,diacylglyceryl)Cys-, in which Xaa is hydrophobic (preferably Leu), and Yaa (Ala or Ser) and Zaa (Gly or Ala) have small, neutral side chains.</text>
        <dbReference type="EC" id="3.4.23.36"/>
    </reaction>
</comment>
<evidence type="ECO:0000256" key="6">
    <source>
        <dbReference type="ARBA" id="ARBA00022801"/>
    </source>
</evidence>
<feature type="transmembrane region" description="Helical" evidence="9">
    <location>
        <begin position="92"/>
        <end position="117"/>
    </location>
</feature>
<comment type="similarity">
    <text evidence="1 9 10">Belongs to the peptidase A8 family.</text>
</comment>
<feature type="active site" evidence="9">
    <location>
        <position position="169"/>
    </location>
</feature>
<dbReference type="EC" id="3.4.23.36" evidence="9"/>
<dbReference type="PANTHER" id="PTHR33695:SF1">
    <property type="entry name" value="LIPOPROTEIN SIGNAL PEPTIDASE"/>
    <property type="match status" value="1"/>
</dbReference>
<keyword evidence="3 9" id="KW-0645">Protease</keyword>
<comment type="pathway">
    <text evidence="9">Protein modification; lipoprotein biosynthesis (signal peptide cleavage).</text>
</comment>
<evidence type="ECO:0000256" key="11">
    <source>
        <dbReference type="SAM" id="MobiDB-lite"/>
    </source>
</evidence>
<proteinExistence type="inferred from homology"/>